<evidence type="ECO:0000313" key="13">
    <source>
        <dbReference type="Proteomes" id="UP000887564"/>
    </source>
</evidence>
<keyword evidence="9" id="KW-0472">Membrane</keyword>
<evidence type="ECO:0000256" key="9">
    <source>
        <dbReference type="ARBA" id="ARBA00023136"/>
    </source>
</evidence>
<evidence type="ECO:0000256" key="4">
    <source>
        <dbReference type="ARBA" id="ARBA00018070"/>
    </source>
</evidence>
<evidence type="ECO:0000256" key="3">
    <source>
        <dbReference type="ARBA" id="ARBA00009714"/>
    </source>
</evidence>
<keyword evidence="6" id="KW-0256">Endoplasmic reticulum</keyword>
<evidence type="ECO:0000256" key="2">
    <source>
        <dbReference type="ARBA" id="ARBA00004623"/>
    </source>
</evidence>
<dbReference type="AlphaFoldDB" id="A0A914RJ02"/>
<dbReference type="GO" id="GO:0043495">
    <property type="term" value="F:protein-membrane adaptor activity"/>
    <property type="evidence" value="ECO:0007669"/>
    <property type="project" value="TreeGrafter"/>
</dbReference>
<keyword evidence="7" id="KW-0072">Autophagy</keyword>
<proteinExistence type="inferred from homology"/>
<keyword evidence="5" id="KW-0813">Transport</keyword>
<keyword evidence="8" id="KW-0445">Lipid transport</keyword>
<evidence type="ECO:0000256" key="1">
    <source>
        <dbReference type="ARBA" id="ARBA00004406"/>
    </source>
</evidence>
<sequence>MKISMLPLRLNCDQDTIEFLMDFTTQLSTNVLLPSSGSTLNFFVLIVFFTDLNLLGNTSEIAAAFDSSAAQSTSRFAYIPEHSSSNLISSTDDKQGNGLTRPTDALLDDCEDPPRHSIKDYLREFSFSPSVTVRLDYQGKRVKTEQGALLGLLIGLSNLHCTQLELKELHNRNGMLGYARCVQVRRFSSFILLFI</sequence>
<dbReference type="GO" id="GO:0000045">
    <property type="term" value="P:autophagosome assembly"/>
    <property type="evidence" value="ECO:0007669"/>
    <property type="project" value="TreeGrafter"/>
</dbReference>
<keyword evidence="13" id="KW-1185">Reference proteome</keyword>
<dbReference type="WBParaSite" id="PEQ_0000476701-mRNA-1">
    <property type="protein sequence ID" value="PEQ_0000476701-mRNA-1"/>
    <property type="gene ID" value="PEQ_0000476701"/>
</dbReference>
<dbReference type="PANTHER" id="PTHR13190">
    <property type="entry name" value="AUTOPHAGY-RELATED 2, ISOFORM A"/>
    <property type="match status" value="1"/>
</dbReference>
<dbReference type="Proteomes" id="UP000887564">
    <property type="component" value="Unplaced"/>
</dbReference>
<dbReference type="GO" id="GO:0006869">
    <property type="term" value="P:lipid transport"/>
    <property type="evidence" value="ECO:0007669"/>
    <property type="project" value="UniProtKB-KW"/>
</dbReference>
<dbReference type="PANTHER" id="PTHR13190:SF1">
    <property type="entry name" value="AUTOPHAGY-RELATED 2, ISOFORM A"/>
    <property type="match status" value="1"/>
</dbReference>
<comment type="catalytic activity">
    <reaction evidence="10">
        <text>a 1,2-diacyl-sn-glycero-3-phospho-L-serine(in) = a 1,2-diacyl-sn-glycero-3-phospho-L-serine(out)</text>
        <dbReference type="Rhea" id="RHEA:38663"/>
        <dbReference type="ChEBI" id="CHEBI:57262"/>
    </reaction>
</comment>
<evidence type="ECO:0000313" key="14">
    <source>
        <dbReference type="WBParaSite" id="PEQ_0000476701-mRNA-1"/>
    </source>
</evidence>
<evidence type="ECO:0000256" key="11">
    <source>
        <dbReference type="ARBA" id="ARBA00024615"/>
    </source>
</evidence>
<evidence type="ECO:0000256" key="10">
    <source>
        <dbReference type="ARBA" id="ARBA00024479"/>
    </source>
</evidence>
<evidence type="ECO:0000256" key="5">
    <source>
        <dbReference type="ARBA" id="ARBA00022448"/>
    </source>
</evidence>
<comment type="catalytic activity">
    <reaction evidence="11">
        <text>a 1,2-diacyl-sn-glycero-3-phosphoethanolamine(in) = a 1,2-diacyl-sn-glycero-3-phosphoethanolamine(out)</text>
        <dbReference type="Rhea" id="RHEA:38895"/>
        <dbReference type="ChEBI" id="CHEBI:64612"/>
    </reaction>
</comment>
<dbReference type="GO" id="GO:0005789">
    <property type="term" value="C:endoplasmic reticulum membrane"/>
    <property type="evidence" value="ECO:0007669"/>
    <property type="project" value="UniProtKB-SubCell"/>
</dbReference>
<evidence type="ECO:0000256" key="7">
    <source>
        <dbReference type="ARBA" id="ARBA00023006"/>
    </source>
</evidence>
<accession>A0A914RJ02</accession>
<dbReference type="GO" id="GO:0061709">
    <property type="term" value="P:reticulophagy"/>
    <property type="evidence" value="ECO:0007669"/>
    <property type="project" value="TreeGrafter"/>
</dbReference>
<comment type="similarity">
    <text evidence="3">Belongs to the ATG2 family.</text>
</comment>
<evidence type="ECO:0000256" key="8">
    <source>
        <dbReference type="ARBA" id="ARBA00023055"/>
    </source>
</evidence>
<dbReference type="GO" id="GO:0061723">
    <property type="term" value="P:glycophagy"/>
    <property type="evidence" value="ECO:0007669"/>
    <property type="project" value="TreeGrafter"/>
</dbReference>
<comment type="subcellular location">
    <subcellularLocation>
        <location evidence="1">Endoplasmic reticulum membrane</location>
        <topology evidence="1">Peripheral membrane protein</topology>
    </subcellularLocation>
    <subcellularLocation>
        <location evidence="2">Preautophagosomal structure membrane</location>
        <topology evidence="2">Peripheral membrane protein</topology>
    </subcellularLocation>
</comment>
<protein>
    <recommendedName>
        <fullName evidence="4">Autophagy-related protein 2</fullName>
    </recommendedName>
</protein>
<dbReference type="InterPro" id="IPR026849">
    <property type="entry name" value="ATG2"/>
</dbReference>
<organism evidence="13 14">
    <name type="scientific">Parascaris equorum</name>
    <name type="common">Equine roundworm</name>
    <dbReference type="NCBI Taxonomy" id="6256"/>
    <lineage>
        <taxon>Eukaryota</taxon>
        <taxon>Metazoa</taxon>
        <taxon>Ecdysozoa</taxon>
        <taxon>Nematoda</taxon>
        <taxon>Chromadorea</taxon>
        <taxon>Rhabditida</taxon>
        <taxon>Spirurina</taxon>
        <taxon>Ascaridomorpha</taxon>
        <taxon>Ascaridoidea</taxon>
        <taxon>Ascarididae</taxon>
        <taxon>Parascaris</taxon>
    </lineage>
</organism>
<dbReference type="GO" id="GO:0032266">
    <property type="term" value="F:phosphatidylinositol-3-phosphate binding"/>
    <property type="evidence" value="ECO:0007669"/>
    <property type="project" value="TreeGrafter"/>
</dbReference>
<reference evidence="14" key="1">
    <citation type="submission" date="2022-11" db="UniProtKB">
        <authorList>
            <consortium name="WormBaseParasite"/>
        </authorList>
    </citation>
    <scope>IDENTIFICATION</scope>
</reference>
<dbReference type="GO" id="GO:0000422">
    <property type="term" value="P:autophagy of mitochondrion"/>
    <property type="evidence" value="ECO:0007669"/>
    <property type="project" value="TreeGrafter"/>
</dbReference>
<dbReference type="GO" id="GO:0034045">
    <property type="term" value="C:phagophore assembly site membrane"/>
    <property type="evidence" value="ECO:0007669"/>
    <property type="project" value="UniProtKB-SubCell"/>
</dbReference>
<dbReference type="GO" id="GO:0034727">
    <property type="term" value="P:piecemeal microautophagy of the nucleus"/>
    <property type="evidence" value="ECO:0007669"/>
    <property type="project" value="TreeGrafter"/>
</dbReference>
<dbReference type="GO" id="GO:0061908">
    <property type="term" value="C:phagophore"/>
    <property type="evidence" value="ECO:0007669"/>
    <property type="project" value="TreeGrafter"/>
</dbReference>
<feature type="region of interest" description="Disordered" evidence="12">
    <location>
        <begin position="87"/>
        <end position="107"/>
    </location>
</feature>
<name>A0A914RJ02_PAREQ</name>
<evidence type="ECO:0000256" key="6">
    <source>
        <dbReference type="ARBA" id="ARBA00022824"/>
    </source>
</evidence>
<evidence type="ECO:0000256" key="12">
    <source>
        <dbReference type="SAM" id="MobiDB-lite"/>
    </source>
</evidence>